<dbReference type="InterPro" id="IPR011322">
    <property type="entry name" value="N-reg_PII-like_a/b"/>
</dbReference>
<comment type="caution">
    <text evidence="2">The sequence shown here is derived from an EMBL/GenBank/DDBJ whole genome shotgun (WGS) entry which is preliminary data.</text>
</comment>
<evidence type="ECO:0000313" key="3">
    <source>
        <dbReference type="Proteomes" id="UP000578091"/>
    </source>
</evidence>
<dbReference type="InterPro" id="IPR015867">
    <property type="entry name" value="N-reg_PII/ATP_PRibTrfase_C"/>
</dbReference>
<evidence type="ECO:0000313" key="2">
    <source>
        <dbReference type="EMBL" id="NZA25061.1"/>
    </source>
</evidence>
<sequence>MERSAAVAAAASATLCSPPGAPAVSVLLCLCACPDGDVADRIAAALVDERLAACVSVLPGVRSVYRWEGAVQREAEVLLLAKTAPARLQALTARVVELHPYELPEVIAVESAGGLPAYLDWIARETTVEPQA</sequence>
<reference evidence="2 3" key="1">
    <citation type="submission" date="2020-07" db="EMBL/GenBank/DDBJ databases">
        <title>Luteimonas sp. SJ-92.</title>
        <authorList>
            <person name="Huang X.-X."/>
            <person name="Xu L."/>
            <person name="Sun J.-Q."/>
        </authorList>
    </citation>
    <scope>NUCLEOTIDE SEQUENCE [LARGE SCALE GENOMIC DNA]</scope>
    <source>
        <strain evidence="2 3">SJ-92</strain>
    </source>
</reference>
<keyword evidence="3" id="KW-1185">Reference proteome</keyword>
<dbReference type="InterPro" id="IPR004323">
    <property type="entry name" value="Ion_tolerance_CutA"/>
</dbReference>
<gene>
    <name evidence="2" type="ORF">H0E84_01555</name>
</gene>
<dbReference type="GO" id="GO:0005507">
    <property type="term" value="F:copper ion binding"/>
    <property type="evidence" value="ECO:0007669"/>
    <property type="project" value="TreeGrafter"/>
</dbReference>
<dbReference type="PANTHER" id="PTHR23419">
    <property type="entry name" value="DIVALENT CATION TOLERANCE CUTA-RELATED"/>
    <property type="match status" value="1"/>
</dbReference>
<dbReference type="PANTHER" id="PTHR23419:SF8">
    <property type="entry name" value="FI09726P"/>
    <property type="match status" value="1"/>
</dbReference>
<name>A0A853J7J6_9GAMM</name>
<accession>A0A853J7J6</accession>
<comment type="similarity">
    <text evidence="1">Belongs to the CutA family.</text>
</comment>
<dbReference type="SUPFAM" id="SSF54913">
    <property type="entry name" value="GlnB-like"/>
    <property type="match status" value="1"/>
</dbReference>
<dbReference type="Proteomes" id="UP000578091">
    <property type="component" value="Unassembled WGS sequence"/>
</dbReference>
<dbReference type="AlphaFoldDB" id="A0A853J7J6"/>
<evidence type="ECO:0000256" key="1">
    <source>
        <dbReference type="ARBA" id="ARBA00010169"/>
    </source>
</evidence>
<dbReference type="GO" id="GO:0010038">
    <property type="term" value="P:response to metal ion"/>
    <property type="evidence" value="ECO:0007669"/>
    <property type="project" value="InterPro"/>
</dbReference>
<protein>
    <submittedName>
        <fullName evidence="2">Divalent-cation tolerance protein CutA</fullName>
    </submittedName>
</protein>
<dbReference type="Pfam" id="PF03091">
    <property type="entry name" value="CutA1"/>
    <property type="match status" value="1"/>
</dbReference>
<dbReference type="EMBL" id="JACCKA010000010">
    <property type="protein sequence ID" value="NZA25061.1"/>
    <property type="molecule type" value="Genomic_DNA"/>
</dbReference>
<dbReference type="Gene3D" id="3.30.70.120">
    <property type="match status" value="1"/>
</dbReference>
<proteinExistence type="inferred from homology"/>
<organism evidence="2 3">
    <name type="scientific">Luteimonas salinisoli</name>
    <dbReference type="NCBI Taxonomy" id="2752307"/>
    <lineage>
        <taxon>Bacteria</taxon>
        <taxon>Pseudomonadati</taxon>
        <taxon>Pseudomonadota</taxon>
        <taxon>Gammaproteobacteria</taxon>
        <taxon>Lysobacterales</taxon>
        <taxon>Lysobacteraceae</taxon>
        <taxon>Luteimonas</taxon>
    </lineage>
</organism>